<reference evidence="15 17" key="1">
    <citation type="submission" date="2018-06" db="EMBL/GenBank/DDBJ databases">
        <authorList>
            <consortium name="Pathogen Informatics"/>
            <person name="Doyle S."/>
        </authorList>
    </citation>
    <scope>NUCLEOTIDE SEQUENCE [LARGE SCALE GENOMIC DNA]</scope>
    <source>
        <strain evidence="15 17">NCTC11188</strain>
    </source>
</reference>
<evidence type="ECO:0000313" key="16">
    <source>
        <dbReference type="EMBL" id="TDP29628.1"/>
    </source>
</evidence>
<dbReference type="GO" id="GO:0051083">
    <property type="term" value="P:'de novo' cotranslational protein folding"/>
    <property type="evidence" value="ECO:0007669"/>
    <property type="project" value="TreeGrafter"/>
</dbReference>
<keyword evidence="6 11" id="KW-0697">Rotamase</keyword>
<comment type="similarity">
    <text evidence="2 11 13">Belongs to the FKBP-type PPIase family. Tig subfamily.</text>
</comment>
<evidence type="ECO:0000256" key="11">
    <source>
        <dbReference type="HAMAP-Rule" id="MF_00303"/>
    </source>
</evidence>
<dbReference type="HAMAP" id="MF_00303">
    <property type="entry name" value="Trigger_factor_Tig"/>
    <property type="match status" value="1"/>
</dbReference>
<evidence type="ECO:0000256" key="12">
    <source>
        <dbReference type="PROSITE-ProRule" id="PRU00277"/>
    </source>
</evidence>
<keyword evidence="5 11" id="KW-0132">Cell division</keyword>
<evidence type="ECO:0000256" key="13">
    <source>
        <dbReference type="RuleBase" id="RU003914"/>
    </source>
</evidence>
<keyword evidence="8 11" id="KW-0413">Isomerase</keyword>
<evidence type="ECO:0000256" key="5">
    <source>
        <dbReference type="ARBA" id="ARBA00022618"/>
    </source>
</evidence>
<evidence type="ECO:0000256" key="8">
    <source>
        <dbReference type="ARBA" id="ARBA00023235"/>
    </source>
</evidence>
<dbReference type="SUPFAM" id="SSF102735">
    <property type="entry name" value="Trigger factor ribosome-binding domain"/>
    <property type="match status" value="1"/>
</dbReference>
<dbReference type="InterPro" id="IPR005215">
    <property type="entry name" value="Trig_fac"/>
</dbReference>
<evidence type="ECO:0000256" key="1">
    <source>
        <dbReference type="ARBA" id="ARBA00000971"/>
    </source>
</evidence>
<dbReference type="GO" id="GO:0051301">
    <property type="term" value="P:cell division"/>
    <property type="evidence" value="ECO:0007669"/>
    <property type="project" value="UniProtKB-KW"/>
</dbReference>
<dbReference type="GO" id="GO:0003755">
    <property type="term" value="F:peptidyl-prolyl cis-trans isomerase activity"/>
    <property type="evidence" value="ECO:0007669"/>
    <property type="project" value="UniProtKB-UniRule"/>
</dbReference>
<gene>
    <name evidence="11 15" type="primary">tig</name>
    <name evidence="16" type="ORF">EV689_102157</name>
    <name evidence="15" type="ORF">NCTC11188_00109</name>
</gene>
<dbReference type="InterPro" id="IPR008880">
    <property type="entry name" value="Trigger_fac_C"/>
</dbReference>
<dbReference type="PROSITE" id="PS50059">
    <property type="entry name" value="FKBP_PPIASE"/>
    <property type="match status" value="1"/>
</dbReference>
<evidence type="ECO:0000256" key="9">
    <source>
        <dbReference type="ARBA" id="ARBA00023306"/>
    </source>
</evidence>
<evidence type="ECO:0000256" key="4">
    <source>
        <dbReference type="ARBA" id="ARBA00016902"/>
    </source>
</evidence>
<evidence type="ECO:0000256" key="6">
    <source>
        <dbReference type="ARBA" id="ARBA00023110"/>
    </source>
</evidence>
<evidence type="ECO:0000256" key="7">
    <source>
        <dbReference type="ARBA" id="ARBA00023186"/>
    </source>
</evidence>
<dbReference type="InterPro" id="IPR046357">
    <property type="entry name" value="PPIase_dom_sf"/>
</dbReference>
<dbReference type="PANTHER" id="PTHR30560">
    <property type="entry name" value="TRIGGER FACTOR CHAPERONE AND PEPTIDYL-PROLYL CIS/TRANS ISOMERASE"/>
    <property type="match status" value="1"/>
</dbReference>
<dbReference type="InterPro" id="IPR037041">
    <property type="entry name" value="Trigger_fac_C_sf"/>
</dbReference>
<dbReference type="SUPFAM" id="SSF54534">
    <property type="entry name" value="FKBP-like"/>
    <property type="match status" value="1"/>
</dbReference>
<accession>A0A379AUC2</accession>
<protein>
    <recommendedName>
        <fullName evidence="4 11">Trigger factor</fullName>
        <shortName evidence="11">TF</shortName>
        <ecNumber evidence="3 11">5.2.1.8</ecNumber>
    </recommendedName>
    <alternativeName>
        <fullName evidence="10 11">PPIase</fullName>
    </alternativeName>
</protein>
<comment type="function">
    <text evidence="11">Involved in protein export. Acts as a chaperone by maintaining the newly synthesized protein in an open conformation. Functions as a peptidyl-prolyl cis-trans isomerase.</text>
</comment>
<evidence type="ECO:0000313" key="15">
    <source>
        <dbReference type="EMBL" id="SUB25793.1"/>
    </source>
</evidence>
<dbReference type="Pfam" id="PF05698">
    <property type="entry name" value="Trigger_C"/>
    <property type="match status" value="1"/>
</dbReference>
<evidence type="ECO:0000313" key="17">
    <source>
        <dbReference type="Proteomes" id="UP000255113"/>
    </source>
</evidence>
<dbReference type="Gene3D" id="1.10.3120.10">
    <property type="entry name" value="Trigger factor, C-terminal domain"/>
    <property type="match status" value="1"/>
</dbReference>
<dbReference type="Gene3D" id="3.30.70.1050">
    <property type="entry name" value="Trigger factor ribosome-binding domain"/>
    <property type="match status" value="1"/>
</dbReference>
<dbReference type="NCBIfam" id="TIGR00115">
    <property type="entry name" value="tig"/>
    <property type="match status" value="1"/>
</dbReference>
<dbReference type="RefSeq" id="WP_103853927.1">
    <property type="nucleotide sequence ID" value="NZ_PQVJ01000019.1"/>
</dbReference>
<comment type="domain">
    <text evidence="11">Consists of 3 domains; the N-terminus binds the ribosome, the middle domain has PPIase activity, while the C-terminus has intrinsic chaperone activity on its own.</text>
</comment>
<evidence type="ECO:0000259" key="14">
    <source>
        <dbReference type="PROSITE" id="PS50059"/>
    </source>
</evidence>
<dbReference type="PIRSF" id="PIRSF003095">
    <property type="entry name" value="Trigger_factor"/>
    <property type="match status" value="1"/>
</dbReference>
<dbReference type="SUPFAM" id="SSF109998">
    <property type="entry name" value="Triger factor/SurA peptide-binding domain-like"/>
    <property type="match status" value="1"/>
</dbReference>
<reference evidence="16 18" key="2">
    <citation type="submission" date="2019-03" db="EMBL/GenBank/DDBJ databases">
        <title>Genomic Encyclopedia of Type Strains, Phase IV (KMG-IV): sequencing the most valuable type-strain genomes for metagenomic binning, comparative biology and taxonomic classification.</title>
        <authorList>
            <person name="Goeker M."/>
        </authorList>
    </citation>
    <scope>NUCLEOTIDE SEQUENCE [LARGE SCALE GENOMIC DNA]</scope>
    <source>
        <strain evidence="16 18">DSM 17481</strain>
    </source>
</reference>
<dbReference type="EC" id="5.2.1.8" evidence="3 11"/>
<dbReference type="InterPro" id="IPR001179">
    <property type="entry name" value="PPIase_FKBP_dom"/>
</dbReference>
<sequence length="432" mass="48161">MSFNIETTQGLERRVTITVPAETVDQAVREELKRVAKNARVDGFRKGKVPPHIIEKRFGASVRQDVLGDLLQKHFFNVLVDSKVNLAGRPSFNVEQFEAGKDLVFTATFEVYPEVELKGLDQIKVEKPVVEISEADIDKMVDVLRKQQATWEETQEPAKADDRVTIDFVGTVDGEEFEGGKATDFVLAMGQGRMIPGFEEGIIGHKAGDQFDIDVTFPEEYHAENLKGKAAKFAITLKKVEVMVLPELTDEFVAKFGPNTKTVADLRAEIAKNMQRELKNALTARVKNQVIEGLIEQNPIDVPAAAVEQEIEVLRQQAVQRFGGNAQQAAQLPRELFEEQAKRRVQVGLLLSEVIASNELKADEARADAMIQDIASAYEQPAEVVEYYKNNKELMNNIRNVVLEDQAIDAVLAKAQVTEKPASFDEVMNPQA</sequence>
<dbReference type="GO" id="GO:0015031">
    <property type="term" value="P:protein transport"/>
    <property type="evidence" value="ECO:0007669"/>
    <property type="project" value="UniProtKB-UniRule"/>
</dbReference>
<dbReference type="InterPro" id="IPR036611">
    <property type="entry name" value="Trigger_fac_ribosome-bd_sf"/>
</dbReference>
<dbReference type="AlphaFoldDB" id="A0A379AUC2"/>
<keyword evidence="11" id="KW-0963">Cytoplasm</keyword>
<comment type="catalytic activity">
    <reaction evidence="1 11 12">
        <text>[protein]-peptidylproline (omega=180) = [protein]-peptidylproline (omega=0)</text>
        <dbReference type="Rhea" id="RHEA:16237"/>
        <dbReference type="Rhea" id="RHEA-COMP:10747"/>
        <dbReference type="Rhea" id="RHEA-COMP:10748"/>
        <dbReference type="ChEBI" id="CHEBI:83833"/>
        <dbReference type="ChEBI" id="CHEBI:83834"/>
        <dbReference type="EC" id="5.2.1.8"/>
    </reaction>
</comment>
<keyword evidence="7 11" id="KW-0143">Chaperone</keyword>
<evidence type="ECO:0000313" key="18">
    <source>
        <dbReference type="Proteomes" id="UP000294683"/>
    </source>
</evidence>
<dbReference type="GO" id="GO:0044183">
    <property type="term" value="F:protein folding chaperone"/>
    <property type="evidence" value="ECO:0007669"/>
    <property type="project" value="TreeGrafter"/>
</dbReference>
<dbReference type="GO" id="GO:0043335">
    <property type="term" value="P:protein unfolding"/>
    <property type="evidence" value="ECO:0007669"/>
    <property type="project" value="TreeGrafter"/>
</dbReference>
<dbReference type="Pfam" id="PF05697">
    <property type="entry name" value="Trigger_N"/>
    <property type="match status" value="1"/>
</dbReference>
<evidence type="ECO:0000256" key="2">
    <source>
        <dbReference type="ARBA" id="ARBA00005464"/>
    </source>
</evidence>
<keyword evidence="18" id="KW-1185">Reference proteome</keyword>
<dbReference type="GO" id="GO:0005737">
    <property type="term" value="C:cytoplasm"/>
    <property type="evidence" value="ECO:0007669"/>
    <property type="project" value="UniProtKB-SubCell"/>
</dbReference>
<name>A0A379AUC2_AVIGA</name>
<dbReference type="GO" id="GO:0043022">
    <property type="term" value="F:ribosome binding"/>
    <property type="evidence" value="ECO:0007669"/>
    <property type="project" value="TreeGrafter"/>
</dbReference>
<comment type="subcellular location">
    <subcellularLocation>
        <location evidence="11">Cytoplasm</location>
    </subcellularLocation>
    <text evidence="11">About half TF is bound to the ribosome near the polypeptide exit tunnel while the other half is free in the cytoplasm.</text>
</comment>
<dbReference type="EMBL" id="UGSQ01000003">
    <property type="protein sequence ID" value="SUB25793.1"/>
    <property type="molecule type" value="Genomic_DNA"/>
</dbReference>
<feature type="domain" description="PPIase FKBP-type" evidence="14">
    <location>
        <begin position="161"/>
        <end position="246"/>
    </location>
</feature>
<organism evidence="15 17">
    <name type="scientific">Avibacterium gallinarum</name>
    <name type="common">Pasteurella gallinarum</name>
    <dbReference type="NCBI Taxonomy" id="755"/>
    <lineage>
        <taxon>Bacteria</taxon>
        <taxon>Pseudomonadati</taxon>
        <taxon>Pseudomonadota</taxon>
        <taxon>Gammaproteobacteria</taxon>
        <taxon>Pasteurellales</taxon>
        <taxon>Pasteurellaceae</taxon>
        <taxon>Avibacterium</taxon>
    </lineage>
</organism>
<dbReference type="Proteomes" id="UP000255113">
    <property type="component" value="Unassembled WGS sequence"/>
</dbReference>
<dbReference type="EMBL" id="SNXJ01000002">
    <property type="protein sequence ID" value="TDP29628.1"/>
    <property type="molecule type" value="Genomic_DNA"/>
</dbReference>
<dbReference type="Pfam" id="PF00254">
    <property type="entry name" value="FKBP_C"/>
    <property type="match status" value="1"/>
</dbReference>
<proteinExistence type="inferred from homology"/>
<evidence type="ECO:0000256" key="10">
    <source>
        <dbReference type="ARBA" id="ARBA00029986"/>
    </source>
</evidence>
<dbReference type="InterPro" id="IPR008881">
    <property type="entry name" value="Trigger_fac_ribosome-bd_bac"/>
</dbReference>
<dbReference type="InterPro" id="IPR027304">
    <property type="entry name" value="Trigger_fact/SurA_dom_sf"/>
</dbReference>
<dbReference type="Gene3D" id="3.10.50.40">
    <property type="match status" value="1"/>
</dbReference>
<dbReference type="Proteomes" id="UP000294683">
    <property type="component" value="Unassembled WGS sequence"/>
</dbReference>
<keyword evidence="9 11" id="KW-0131">Cell cycle</keyword>
<evidence type="ECO:0000256" key="3">
    <source>
        <dbReference type="ARBA" id="ARBA00013194"/>
    </source>
</evidence>
<dbReference type="PANTHER" id="PTHR30560:SF3">
    <property type="entry name" value="TRIGGER FACTOR-LIKE PROTEIN TIG, CHLOROPLASTIC"/>
    <property type="match status" value="1"/>
</dbReference>
<dbReference type="FunFam" id="3.10.50.40:FF:000001">
    <property type="entry name" value="Trigger factor"/>
    <property type="match status" value="1"/>
</dbReference>